<dbReference type="InterPro" id="IPR048814">
    <property type="entry name" value="Per1-3_PAS-A"/>
</dbReference>
<evidence type="ECO:0000256" key="2">
    <source>
        <dbReference type="ARBA" id="ARBA00023015"/>
    </source>
</evidence>
<comment type="caution">
    <text evidence="8">The sequence shown here is derived from an EMBL/GenBank/DDBJ whole genome shotgun (WGS) entry which is preliminary data.</text>
</comment>
<dbReference type="GO" id="GO:0003700">
    <property type="term" value="F:DNA-binding transcription factor activity"/>
    <property type="evidence" value="ECO:0007669"/>
    <property type="project" value="InterPro"/>
</dbReference>
<dbReference type="GO" id="GO:0005634">
    <property type="term" value="C:nucleus"/>
    <property type="evidence" value="ECO:0007669"/>
    <property type="project" value="InterPro"/>
</dbReference>
<evidence type="ECO:0000313" key="8">
    <source>
        <dbReference type="EMBL" id="KAK9880934.1"/>
    </source>
</evidence>
<dbReference type="InterPro" id="IPR035965">
    <property type="entry name" value="PAS-like_dom_sf"/>
</dbReference>
<feature type="domain" description="BHLH" evidence="7">
    <location>
        <begin position="87"/>
        <end position="140"/>
    </location>
</feature>
<dbReference type="Pfam" id="PF21353">
    <property type="entry name" value="Per3-like_PAS-A"/>
    <property type="match status" value="1"/>
</dbReference>
<dbReference type="Pfam" id="PF14598">
    <property type="entry name" value="PAS_11"/>
    <property type="match status" value="1"/>
</dbReference>
<evidence type="ECO:0000256" key="1">
    <source>
        <dbReference type="ARBA" id="ARBA00022737"/>
    </source>
</evidence>
<keyword evidence="1" id="KW-0677">Repeat</keyword>
<dbReference type="GO" id="GO:0003677">
    <property type="term" value="F:DNA binding"/>
    <property type="evidence" value="ECO:0007669"/>
    <property type="project" value="UniProtKB-KW"/>
</dbReference>
<dbReference type="GO" id="GO:0005737">
    <property type="term" value="C:cytoplasm"/>
    <property type="evidence" value="ECO:0007669"/>
    <property type="project" value="InterPro"/>
</dbReference>
<dbReference type="GO" id="GO:0046983">
    <property type="term" value="F:protein dimerization activity"/>
    <property type="evidence" value="ECO:0007669"/>
    <property type="project" value="InterPro"/>
</dbReference>
<gene>
    <name evidence="8" type="ORF">WA026_013267</name>
</gene>
<dbReference type="Gene3D" id="4.10.280.10">
    <property type="entry name" value="Helix-loop-helix DNA-binding domain"/>
    <property type="match status" value="1"/>
</dbReference>
<sequence>MQEPSYSSLLQIPDTDDDLIIFEELRPAVKSTNFEEHYDTRFYDSSLEYPSSSGLYKNDVVNTSLDVSENPEVDTTVICGSRKRKAFLKQNHSEIEKRRRDKMNTYITELSSMIPMCSAMSKKLDKITVLRMAVEYLKTIQGPAQSYTETHYKPPFISDQELKELILQVAEGFLFVVGCDRGKILYISESVSQILNFSQNDLLSQSLFDILHPKDVAKVKEQLSSSDHNPRERLLGSKISRLCSGARRSFFCRMKCNLAAQIKDKGCIMDSQKRRENQTSERKYTVVHCTGYLKSWSPSKIGLREQDCEVEGESYNVSCLIAVGRTLPHISTITAANRNRINTKPLQFISKHTLDGKFLFVDQRVTLLLGFLPQELLGCSMYEYYHQDDIAALADSHKAVLQSMDKLYTKTYRFKTKDGDFVNIQSEWRPFKNPWTKEVEYLISKNNLIIDLERVENDETRIERLNQLEFVNEKEQMSENPDDGIIKLMEDVTRKPSTNKQQSDGNDEAAMAIIMSLLEVDAGLGGPVDFSGLPWPLP</sequence>
<organism evidence="8 9">
    <name type="scientific">Henosepilachna vigintioctopunctata</name>
    <dbReference type="NCBI Taxonomy" id="420089"/>
    <lineage>
        <taxon>Eukaryota</taxon>
        <taxon>Metazoa</taxon>
        <taxon>Ecdysozoa</taxon>
        <taxon>Arthropoda</taxon>
        <taxon>Hexapoda</taxon>
        <taxon>Insecta</taxon>
        <taxon>Pterygota</taxon>
        <taxon>Neoptera</taxon>
        <taxon>Endopterygota</taxon>
        <taxon>Coleoptera</taxon>
        <taxon>Polyphaga</taxon>
        <taxon>Cucujiformia</taxon>
        <taxon>Coccinelloidea</taxon>
        <taxon>Coccinellidae</taxon>
        <taxon>Epilachninae</taxon>
        <taxon>Epilachnini</taxon>
        <taxon>Henosepilachna</taxon>
    </lineage>
</organism>
<dbReference type="EMBL" id="JARQZJ010000066">
    <property type="protein sequence ID" value="KAK9880934.1"/>
    <property type="molecule type" value="Genomic_DNA"/>
</dbReference>
<accession>A0AAW1UNB4</accession>
<dbReference type="CDD" id="cd00130">
    <property type="entry name" value="PAS"/>
    <property type="match status" value="2"/>
</dbReference>
<proteinExistence type="predicted"/>
<keyword evidence="5" id="KW-0539">Nucleus</keyword>
<dbReference type="InterPro" id="IPR050933">
    <property type="entry name" value="Circadian_TF"/>
</dbReference>
<dbReference type="AlphaFoldDB" id="A0AAW1UNB4"/>
<dbReference type="GO" id="GO:0045944">
    <property type="term" value="P:positive regulation of transcription by RNA polymerase II"/>
    <property type="evidence" value="ECO:0007669"/>
    <property type="project" value="UniProtKB-ARBA"/>
</dbReference>
<dbReference type="InterPro" id="IPR036638">
    <property type="entry name" value="HLH_DNA-bd_sf"/>
</dbReference>
<dbReference type="PROSITE" id="PS50888">
    <property type="entry name" value="BHLH"/>
    <property type="match status" value="1"/>
</dbReference>
<dbReference type="Pfam" id="PF00010">
    <property type="entry name" value="HLH"/>
    <property type="match status" value="1"/>
</dbReference>
<dbReference type="NCBIfam" id="TIGR00229">
    <property type="entry name" value="sensory_box"/>
    <property type="match status" value="1"/>
</dbReference>
<dbReference type="SUPFAM" id="SSF47459">
    <property type="entry name" value="HLH, helix-loop-helix DNA-binding domain"/>
    <property type="match status" value="1"/>
</dbReference>
<dbReference type="InterPro" id="IPR000014">
    <property type="entry name" value="PAS"/>
</dbReference>
<evidence type="ECO:0000256" key="4">
    <source>
        <dbReference type="ARBA" id="ARBA00023163"/>
    </source>
</evidence>
<dbReference type="Proteomes" id="UP001431783">
    <property type="component" value="Unassembled WGS sequence"/>
</dbReference>
<dbReference type="GO" id="GO:0005667">
    <property type="term" value="C:transcription regulator complex"/>
    <property type="evidence" value="ECO:0007669"/>
    <property type="project" value="InterPro"/>
</dbReference>
<feature type="domain" description="PAS" evidence="6">
    <location>
        <begin position="355"/>
        <end position="404"/>
    </location>
</feature>
<name>A0AAW1UNB4_9CUCU</name>
<evidence type="ECO:0000259" key="6">
    <source>
        <dbReference type="PROSITE" id="PS50112"/>
    </source>
</evidence>
<evidence type="ECO:0000313" key="9">
    <source>
        <dbReference type="Proteomes" id="UP001431783"/>
    </source>
</evidence>
<dbReference type="SUPFAM" id="SSF55785">
    <property type="entry name" value="PYP-like sensor domain (PAS domain)"/>
    <property type="match status" value="2"/>
</dbReference>
<dbReference type="InterPro" id="IPR011598">
    <property type="entry name" value="bHLH_dom"/>
</dbReference>
<evidence type="ECO:0000259" key="7">
    <source>
        <dbReference type="PROSITE" id="PS50888"/>
    </source>
</evidence>
<keyword evidence="9" id="KW-1185">Reference proteome</keyword>
<dbReference type="PRINTS" id="PR00785">
    <property type="entry name" value="NCTRNSLOCATR"/>
</dbReference>
<keyword evidence="2" id="KW-0805">Transcription regulation</keyword>
<dbReference type="PANTHER" id="PTHR23042">
    <property type="entry name" value="CIRCADIAN PROTEIN CLOCK/ARNT/BMAL/PAS"/>
    <property type="match status" value="1"/>
</dbReference>
<dbReference type="Gene3D" id="3.30.450.20">
    <property type="entry name" value="PAS domain"/>
    <property type="match status" value="2"/>
</dbReference>
<dbReference type="InterPro" id="IPR001067">
    <property type="entry name" value="Nuc_translocat"/>
</dbReference>
<protein>
    <submittedName>
        <fullName evidence="8">Uncharacterized protein</fullName>
    </submittedName>
</protein>
<reference evidence="8 9" key="1">
    <citation type="submission" date="2023-03" db="EMBL/GenBank/DDBJ databases">
        <title>Genome insight into feeding habits of ladybird beetles.</title>
        <authorList>
            <person name="Li H.-S."/>
            <person name="Huang Y.-H."/>
            <person name="Pang H."/>
        </authorList>
    </citation>
    <scope>NUCLEOTIDE SEQUENCE [LARGE SCALE GENOMIC DNA]</scope>
    <source>
        <strain evidence="8">SYSU_2023b</strain>
        <tissue evidence="8">Whole body</tissue>
    </source>
</reference>
<evidence type="ECO:0000256" key="3">
    <source>
        <dbReference type="ARBA" id="ARBA00023125"/>
    </source>
</evidence>
<feature type="domain" description="PAS" evidence="6">
    <location>
        <begin position="159"/>
        <end position="230"/>
    </location>
</feature>
<keyword evidence="3" id="KW-0238">DNA-binding</keyword>
<dbReference type="PROSITE" id="PS50112">
    <property type="entry name" value="PAS"/>
    <property type="match status" value="2"/>
</dbReference>
<dbReference type="SMART" id="SM00353">
    <property type="entry name" value="HLH"/>
    <property type="match status" value="1"/>
</dbReference>
<evidence type="ECO:0000256" key="5">
    <source>
        <dbReference type="ARBA" id="ARBA00023242"/>
    </source>
</evidence>
<keyword evidence="4" id="KW-0804">Transcription</keyword>
<dbReference type="SMART" id="SM00091">
    <property type="entry name" value="PAS"/>
    <property type="match status" value="2"/>
</dbReference>